<evidence type="ECO:0000313" key="2">
    <source>
        <dbReference type="Proteomes" id="UP000324091"/>
    </source>
</evidence>
<keyword evidence="2" id="KW-1185">Reference proteome</keyword>
<name>A0A5C6N6E0_9TELE</name>
<evidence type="ECO:0000313" key="1">
    <source>
        <dbReference type="EMBL" id="TWW62753.1"/>
    </source>
</evidence>
<dbReference type="AlphaFoldDB" id="A0A5C6N6E0"/>
<comment type="caution">
    <text evidence="1">The sequence shown here is derived from an EMBL/GenBank/DDBJ whole genome shotgun (WGS) entry which is preliminary data.</text>
</comment>
<dbReference type="EMBL" id="RHFK02000017">
    <property type="protein sequence ID" value="TWW62753.1"/>
    <property type="molecule type" value="Genomic_DNA"/>
</dbReference>
<proteinExistence type="predicted"/>
<gene>
    <name evidence="1" type="ORF">D4764_04G0014000</name>
</gene>
<dbReference type="Proteomes" id="UP000324091">
    <property type="component" value="Chromosome 4"/>
</dbReference>
<sequence length="149" mass="16938">MPEPSQPTPFNVEKQRFYSELFPDVRASHPISKAEPGQRAEETHFSRLYPGSRFFSHHPTLKAIDQLSAHITVDGAPIRLLISRSILPSLVNKIPKYLNSSNWGRTSSPTQRRHSTFFRARTMDSDLEVLICIPADSHLLEHLLEVPAQ</sequence>
<organism evidence="1 2">
    <name type="scientific">Takifugu flavidus</name>
    <name type="common">sansaifugu</name>
    <dbReference type="NCBI Taxonomy" id="433684"/>
    <lineage>
        <taxon>Eukaryota</taxon>
        <taxon>Metazoa</taxon>
        <taxon>Chordata</taxon>
        <taxon>Craniata</taxon>
        <taxon>Vertebrata</taxon>
        <taxon>Euteleostomi</taxon>
        <taxon>Actinopterygii</taxon>
        <taxon>Neopterygii</taxon>
        <taxon>Teleostei</taxon>
        <taxon>Neoteleostei</taxon>
        <taxon>Acanthomorphata</taxon>
        <taxon>Eupercaria</taxon>
        <taxon>Tetraodontiformes</taxon>
        <taxon>Tetradontoidea</taxon>
        <taxon>Tetraodontidae</taxon>
        <taxon>Takifugu</taxon>
    </lineage>
</organism>
<accession>A0A5C6N6E0</accession>
<protein>
    <submittedName>
        <fullName evidence="1">Uncharacterized protein</fullName>
    </submittedName>
</protein>
<reference evidence="1 2" key="1">
    <citation type="submission" date="2019-04" db="EMBL/GenBank/DDBJ databases">
        <title>Chromosome genome assembly for Takifugu flavidus.</title>
        <authorList>
            <person name="Xiao S."/>
        </authorList>
    </citation>
    <scope>NUCLEOTIDE SEQUENCE [LARGE SCALE GENOMIC DNA]</scope>
    <source>
        <strain evidence="1">HTHZ2018</strain>
        <tissue evidence="1">Muscle</tissue>
    </source>
</reference>